<keyword evidence="2" id="KW-0238">DNA-binding</keyword>
<protein>
    <submittedName>
        <fullName evidence="8">General transcription factor 3C polypeptide 5</fullName>
    </submittedName>
</protein>
<dbReference type="PANTHER" id="PTHR13230">
    <property type="entry name" value="GENERAL TRANSCRIPTION FACTOR IIIC, POLYPEPTIDE 5"/>
    <property type="match status" value="1"/>
</dbReference>
<dbReference type="Gene3D" id="3.30.200.160">
    <property type="entry name" value="TFIIIC, subcomplex tauA, subunit Sfc1, barrel domain"/>
    <property type="match status" value="1"/>
</dbReference>
<evidence type="ECO:0000256" key="4">
    <source>
        <dbReference type="ARBA" id="ARBA00023242"/>
    </source>
</evidence>
<reference evidence="8" key="1">
    <citation type="submission" date="2023-03" db="EMBL/GenBank/DDBJ databases">
        <authorList>
            <person name="Steffen K."/>
            <person name="Cardenas P."/>
        </authorList>
    </citation>
    <scope>NUCLEOTIDE SEQUENCE</scope>
</reference>
<evidence type="ECO:0000313" key="8">
    <source>
        <dbReference type="EMBL" id="CAI7988546.1"/>
    </source>
</evidence>
<dbReference type="GO" id="GO:0001002">
    <property type="term" value="F:RNA polymerase III type 1 promoter sequence-specific DNA binding"/>
    <property type="evidence" value="ECO:0007669"/>
    <property type="project" value="TreeGrafter"/>
</dbReference>
<feature type="region of interest" description="Disordered" evidence="5">
    <location>
        <begin position="89"/>
        <end position="114"/>
    </location>
</feature>
<organism evidence="8 9">
    <name type="scientific">Geodia barretti</name>
    <name type="common">Barrett's horny sponge</name>
    <dbReference type="NCBI Taxonomy" id="519541"/>
    <lineage>
        <taxon>Eukaryota</taxon>
        <taxon>Metazoa</taxon>
        <taxon>Porifera</taxon>
        <taxon>Demospongiae</taxon>
        <taxon>Heteroscleromorpha</taxon>
        <taxon>Tetractinellida</taxon>
        <taxon>Astrophorina</taxon>
        <taxon>Geodiidae</taxon>
        <taxon>Geodia</taxon>
    </lineage>
</organism>
<feature type="domain" description="Transcription factor IIIC subunit Tfc1/Sfc1 triple barrel" evidence="7">
    <location>
        <begin position="24"/>
        <end position="138"/>
    </location>
</feature>
<dbReference type="Pfam" id="PF09734">
    <property type="entry name" value="Tau95"/>
    <property type="match status" value="1"/>
</dbReference>
<dbReference type="PANTHER" id="PTHR13230:SF5">
    <property type="entry name" value="GENERAL TRANSCRIPTION FACTOR 3C POLYPEPTIDE 5"/>
    <property type="match status" value="1"/>
</dbReference>
<dbReference type="Pfam" id="PF17682">
    <property type="entry name" value="Tau95_N"/>
    <property type="match status" value="1"/>
</dbReference>
<name>A0AA35QR40_GEOBA</name>
<dbReference type="EMBL" id="CASHTH010000001">
    <property type="protein sequence ID" value="CAI7988546.1"/>
    <property type="molecule type" value="Genomic_DNA"/>
</dbReference>
<evidence type="ECO:0000313" key="9">
    <source>
        <dbReference type="Proteomes" id="UP001174909"/>
    </source>
</evidence>
<comment type="subcellular location">
    <subcellularLocation>
        <location evidence="1">Nucleus</location>
    </subcellularLocation>
</comment>
<accession>A0AA35QR40</accession>
<dbReference type="InterPro" id="IPR019136">
    <property type="entry name" value="TF_IIIC_su-5_HTH"/>
</dbReference>
<keyword evidence="4" id="KW-0539">Nucleus</keyword>
<dbReference type="GO" id="GO:0001003">
    <property type="term" value="F:RNA polymerase III type 2 promoter sequence-specific DNA binding"/>
    <property type="evidence" value="ECO:0007669"/>
    <property type="project" value="TreeGrafter"/>
</dbReference>
<dbReference type="AlphaFoldDB" id="A0AA35QR40"/>
<proteinExistence type="predicted"/>
<gene>
    <name evidence="8" type="ORF">GBAR_LOCUS10</name>
</gene>
<sequence>MAEGGEGDSGLIVASVPEGQRKLMCIQYPGFVDNVDRAINSLGGMKSIEKVYYEKTHVLEARLRPEDRFCKPVVGRSLPVTNLVLRVRRRRGRSSGEGGKGGEVGGSGERCSGPDTQVEVLGMVRLTYQFKGMADFQVLPPGLNQVPYKAEALDPSIFQISEPFYDAFEDRGVPLFLPPWAFSKFDKPSNYASRPDFQHKVTGNQVPGSSRQRRQVFAIGITFDHKGPVPSKSHPDLPEVPALHQTKLEAVKKLFEERPIWSRGWIQYRTKLPNVIVRSLLALVSYYFTNGPWKMLWVRLGYDPRSTPDSKRYQCLDYRLPREIAAVSTLEARRSKLRKGLIYAGSKKQDEFQLSGDSVQLAEAVADSNAPETEACPVFIAHQLPTQRQVYYQLCDLRDESLQTLLHANDGREDECSEANGWCEEGVYDQLRKMLGEMVRRTAERVEEERRLALETAADNTSPS</sequence>
<dbReference type="GO" id="GO:0006384">
    <property type="term" value="P:transcription initiation at RNA polymerase III promoter"/>
    <property type="evidence" value="ECO:0007669"/>
    <property type="project" value="InterPro"/>
</dbReference>
<evidence type="ECO:0000256" key="5">
    <source>
        <dbReference type="SAM" id="MobiDB-lite"/>
    </source>
</evidence>
<evidence type="ECO:0000256" key="3">
    <source>
        <dbReference type="ARBA" id="ARBA00023163"/>
    </source>
</evidence>
<dbReference type="GO" id="GO:0005634">
    <property type="term" value="C:nucleus"/>
    <property type="evidence" value="ECO:0007669"/>
    <property type="project" value="UniProtKB-SubCell"/>
</dbReference>
<feature type="domain" description="Transcription factor IIIC subunit 5 HTH" evidence="6">
    <location>
        <begin position="176"/>
        <end position="319"/>
    </location>
</feature>
<dbReference type="InterPro" id="IPR041499">
    <property type="entry name" value="Tfc1/Sfc1_N"/>
</dbReference>
<evidence type="ECO:0000259" key="7">
    <source>
        <dbReference type="Pfam" id="PF17682"/>
    </source>
</evidence>
<keyword evidence="3" id="KW-0804">Transcription</keyword>
<dbReference type="InterPro" id="IPR042536">
    <property type="entry name" value="TFIIIC_tauA_Sfc1"/>
</dbReference>
<keyword evidence="9" id="KW-1185">Reference proteome</keyword>
<comment type="caution">
    <text evidence="8">The sequence shown here is derived from an EMBL/GenBank/DDBJ whole genome shotgun (WGS) entry which is preliminary data.</text>
</comment>
<evidence type="ECO:0000256" key="2">
    <source>
        <dbReference type="ARBA" id="ARBA00023125"/>
    </source>
</evidence>
<evidence type="ECO:0000259" key="6">
    <source>
        <dbReference type="Pfam" id="PF09734"/>
    </source>
</evidence>
<dbReference type="GO" id="GO:0000127">
    <property type="term" value="C:transcription factor TFIIIC complex"/>
    <property type="evidence" value="ECO:0007669"/>
    <property type="project" value="InterPro"/>
</dbReference>
<feature type="compositionally biased region" description="Gly residues" evidence="5">
    <location>
        <begin position="95"/>
        <end position="108"/>
    </location>
</feature>
<dbReference type="Proteomes" id="UP001174909">
    <property type="component" value="Unassembled WGS sequence"/>
</dbReference>
<dbReference type="InterPro" id="IPR040454">
    <property type="entry name" value="TF_IIIC_Tfc1/Sfc1"/>
</dbReference>
<evidence type="ECO:0000256" key="1">
    <source>
        <dbReference type="ARBA" id="ARBA00004123"/>
    </source>
</evidence>